<protein>
    <recommendedName>
        <fullName evidence="4">non-specific serine/threonine protein kinase</fullName>
        <ecNumber evidence="4">2.7.11.1</ecNumber>
    </recommendedName>
</protein>
<name>A0A6P5ERK6_ANACO</name>
<dbReference type="Pfam" id="PF00139">
    <property type="entry name" value="Lectin_legB"/>
    <property type="match status" value="1"/>
</dbReference>
<evidence type="ECO:0000256" key="9">
    <source>
        <dbReference type="ARBA" id="ARBA00022729"/>
    </source>
</evidence>
<evidence type="ECO:0000256" key="7">
    <source>
        <dbReference type="ARBA" id="ARBA00022679"/>
    </source>
</evidence>
<dbReference type="OrthoDB" id="2014828at2759"/>
<dbReference type="RefSeq" id="XP_020086152.1">
    <property type="nucleotide sequence ID" value="XM_020230563.1"/>
</dbReference>
<evidence type="ECO:0000256" key="5">
    <source>
        <dbReference type="ARBA" id="ARBA00022475"/>
    </source>
</evidence>
<evidence type="ECO:0000256" key="24">
    <source>
        <dbReference type="SAM" id="Phobius"/>
    </source>
</evidence>
<keyword evidence="18" id="KW-0325">Glycoprotein</keyword>
<dbReference type="GO" id="GO:0004674">
    <property type="term" value="F:protein serine/threonine kinase activity"/>
    <property type="evidence" value="ECO:0007669"/>
    <property type="project" value="UniProtKB-KW"/>
</dbReference>
<evidence type="ECO:0000256" key="22">
    <source>
        <dbReference type="PROSITE-ProRule" id="PRU10141"/>
    </source>
</evidence>
<organism evidence="27 28">
    <name type="scientific">Ananas comosus</name>
    <name type="common">Pineapple</name>
    <name type="synonym">Ananas ananas</name>
    <dbReference type="NCBI Taxonomy" id="4615"/>
    <lineage>
        <taxon>Eukaryota</taxon>
        <taxon>Viridiplantae</taxon>
        <taxon>Streptophyta</taxon>
        <taxon>Embryophyta</taxon>
        <taxon>Tracheophyta</taxon>
        <taxon>Spermatophyta</taxon>
        <taxon>Magnoliopsida</taxon>
        <taxon>Liliopsida</taxon>
        <taxon>Poales</taxon>
        <taxon>Bromeliaceae</taxon>
        <taxon>Bromelioideae</taxon>
        <taxon>Ananas</taxon>
    </lineage>
</organism>
<evidence type="ECO:0000256" key="2">
    <source>
        <dbReference type="ARBA" id="ARBA00008536"/>
    </source>
</evidence>
<evidence type="ECO:0000256" key="14">
    <source>
        <dbReference type="ARBA" id="ARBA00022840"/>
    </source>
</evidence>
<keyword evidence="8 24" id="KW-0812">Transmembrane</keyword>
<evidence type="ECO:0000256" key="10">
    <source>
        <dbReference type="ARBA" id="ARBA00022734"/>
    </source>
</evidence>
<dbReference type="Gene3D" id="3.30.200.20">
    <property type="entry name" value="Phosphorylase Kinase, domain 1"/>
    <property type="match status" value="1"/>
</dbReference>
<feature type="chain" id="PRO_5027937700" description="non-specific serine/threonine protein kinase" evidence="25">
    <location>
        <begin position="33"/>
        <end position="661"/>
    </location>
</feature>
<dbReference type="Gene3D" id="2.60.120.200">
    <property type="match status" value="1"/>
</dbReference>
<reference evidence="27" key="1">
    <citation type="journal article" date="2015" name="Nat. Genet.">
        <title>The pineapple genome and the evolution of CAM photosynthesis.</title>
        <authorList>
            <person name="Ming R."/>
            <person name="VanBuren R."/>
            <person name="Wai C.M."/>
            <person name="Tang H."/>
            <person name="Schatz M.C."/>
            <person name="Bowers J.E."/>
            <person name="Lyons E."/>
            <person name="Wang M.L."/>
            <person name="Chen J."/>
            <person name="Biggers E."/>
            <person name="Zhang J."/>
            <person name="Huang L."/>
            <person name="Zhang L."/>
            <person name="Miao W."/>
            <person name="Zhang J."/>
            <person name="Ye Z."/>
            <person name="Miao C."/>
            <person name="Lin Z."/>
            <person name="Wang H."/>
            <person name="Zhou H."/>
            <person name="Yim W.C."/>
            <person name="Priest H.D."/>
            <person name="Zheng C."/>
            <person name="Woodhouse M."/>
            <person name="Edger P.P."/>
            <person name="Guyot R."/>
            <person name="Guo H.B."/>
            <person name="Guo H."/>
            <person name="Zheng G."/>
            <person name="Singh R."/>
            <person name="Sharma A."/>
            <person name="Min X."/>
            <person name="Zheng Y."/>
            <person name="Lee H."/>
            <person name="Gurtowski J."/>
            <person name="Sedlazeck F.J."/>
            <person name="Harkess A."/>
            <person name="McKain M.R."/>
            <person name="Liao Z."/>
            <person name="Fang J."/>
            <person name="Liu J."/>
            <person name="Zhang X."/>
            <person name="Zhang Q."/>
            <person name="Hu W."/>
            <person name="Qin Y."/>
            <person name="Wang K."/>
            <person name="Chen L.Y."/>
            <person name="Shirley N."/>
            <person name="Lin Y.R."/>
            <person name="Liu L.Y."/>
            <person name="Hernandez A.G."/>
            <person name="Wright C.L."/>
            <person name="Bulone V."/>
            <person name="Tuskan G.A."/>
            <person name="Heath K."/>
            <person name="Zee F."/>
            <person name="Moore P.H."/>
            <person name="Sunkar R."/>
            <person name="Leebens-Mack J.H."/>
            <person name="Mockler T."/>
            <person name="Bennetzen J.L."/>
            <person name="Freeling M."/>
            <person name="Sankoff D."/>
            <person name="Paterson A.H."/>
            <person name="Zhu X."/>
            <person name="Yang X."/>
            <person name="Smith J.A."/>
            <person name="Cushman J.C."/>
            <person name="Paull R.E."/>
            <person name="Yu Q."/>
        </authorList>
    </citation>
    <scope>NUCLEOTIDE SEQUENCE [LARGE SCALE GENOMIC DNA]</scope>
    <source>
        <strain evidence="27">cv. F153</strain>
    </source>
</reference>
<feature type="domain" description="Protein kinase" evidence="26">
    <location>
        <begin position="370"/>
        <end position="646"/>
    </location>
</feature>
<feature type="binding site" evidence="22">
    <location>
        <position position="397"/>
    </location>
    <ligand>
        <name>ATP</name>
        <dbReference type="ChEBI" id="CHEBI:30616"/>
    </ligand>
</feature>
<dbReference type="InterPro" id="IPR050528">
    <property type="entry name" value="L-type_Lectin-RKs"/>
</dbReference>
<evidence type="ECO:0000256" key="25">
    <source>
        <dbReference type="SAM" id="SignalP"/>
    </source>
</evidence>
<keyword evidence="9 25" id="KW-0732">Signal</keyword>
<dbReference type="SUPFAM" id="SSF49899">
    <property type="entry name" value="Concanavalin A-like lectins/glucanases"/>
    <property type="match status" value="1"/>
</dbReference>
<dbReference type="AlphaFoldDB" id="A0A6P5ERK6"/>
<keyword evidence="14 22" id="KW-0067">ATP-binding</keyword>
<dbReference type="Pfam" id="PF00069">
    <property type="entry name" value="Pkinase"/>
    <property type="match status" value="1"/>
</dbReference>
<sequence length="661" mass="73645">MASSNLNSRTHSSPLFCCILFICSFSIIAPHAAPLSFSFNFSDPALTVTDVVRLEPAASTNGTVINLTKDALDDPITNNSGRAIYKDLVPLWDRTTGEAASFTTSFSFVIKPRDALDYNFSGDGLAFFISRYPSELPNFSGGGYLGLFNETNAFNSPGNQLVAVEFDTHRNDWDSNDNHVGVDVNSIKSDSFLNWPESMCNSRKATAWIQYNASTTKLGVFLSYDDNPTFDGSYNLSCSIDLTKLLPEKVVIGFSAATGHYAELHQILSWNFVSTFEPKKGSKKKSKIAIVAASAASAGVVLFLVGVVWVFLWRKKSTKGKEIKDTTKEEDTQNKEKHEDYDELIDNEIEEGQGPHRYPYSELAAATNNFDEARKLGQGGFGSVYIGFLNNRHVAIKRVSKDSQQGRKEYISEVKIISRLRHRNLMQLEGWCHERGDFLLVYELMPNGSLDFHLHCTRSVLSWPARYNIAQGLASALLYLHKEWEKCVVHRDIKTSNIMLDSSFNSKLGDFGLARVINHDRTSWTTALAGTLGYLAPECADTGKASTQTDIYSFGVVLLEIACGRRPIEPRETPNKVRLVEWVWELYARNAILEAADGRLGGEFEEHEMERLMVVGLWCVNPDCTLRPSIKQTISVLQFEAPLPNLPPRMQVLVHATPAGA</sequence>
<dbReference type="FunFam" id="2.60.120.200:FF:000103">
    <property type="entry name" value="L-type lectin-domain containing receptor kinase IX.1"/>
    <property type="match status" value="1"/>
</dbReference>
<keyword evidence="17" id="KW-0675">Receptor</keyword>
<evidence type="ECO:0000256" key="6">
    <source>
        <dbReference type="ARBA" id="ARBA00022527"/>
    </source>
</evidence>
<dbReference type="PANTHER" id="PTHR27007">
    <property type="match status" value="1"/>
</dbReference>
<dbReference type="SMART" id="SM00220">
    <property type="entry name" value="S_TKc"/>
    <property type="match status" value="1"/>
</dbReference>
<dbReference type="PROSITE" id="PS00307">
    <property type="entry name" value="LECTIN_LEGUME_BETA"/>
    <property type="match status" value="1"/>
</dbReference>
<dbReference type="InterPro" id="IPR019825">
    <property type="entry name" value="Lectin_legB_Mn/Ca_BS"/>
</dbReference>
<dbReference type="PROSITE" id="PS00108">
    <property type="entry name" value="PROTEIN_KINASE_ST"/>
    <property type="match status" value="1"/>
</dbReference>
<evidence type="ECO:0000256" key="11">
    <source>
        <dbReference type="ARBA" id="ARBA00022741"/>
    </source>
</evidence>
<evidence type="ECO:0000256" key="21">
    <source>
        <dbReference type="ARBA" id="ARBA00063357"/>
    </source>
</evidence>
<dbReference type="InterPro" id="IPR013320">
    <property type="entry name" value="ConA-like_dom_sf"/>
</dbReference>
<comment type="similarity">
    <text evidence="3">In the C-terminal section; belongs to the protein kinase superfamily. Ser/Thr protein kinase family.</text>
</comment>
<comment type="subcellular location">
    <subcellularLocation>
        <location evidence="1">Cell membrane</location>
        <topology evidence="1">Single-pass type I membrane protein</topology>
    </subcellularLocation>
</comment>
<evidence type="ECO:0000256" key="13">
    <source>
        <dbReference type="ARBA" id="ARBA00022821"/>
    </source>
</evidence>
<dbReference type="InterPro" id="IPR008271">
    <property type="entry name" value="Ser/Thr_kinase_AS"/>
</dbReference>
<keyword evidence="12" id="KW-0418">Kinase</keyword>
<dbReference type="CDD" id="cd06899">
    <property type="entry name" value="lectin_legume_LecRK_Arcelin_ConA"/>
    <property type="match status" value="1"/>
</dbReference>
<dbReference type="PROSITE" id="PS50011">
    <property type="entry name" value="PROTEIN_KINASE_DOM"/>
    <property type="match status" value="1"/>
</dbReference>
<comment type="function">
    <text evidence="19">Involved in resistance response to the pathogenic oomycetes Phytophthora infestans and Phytophthora capsici.</text>
</comment>
<evidence type="ECO:0000256" key="15">
    <source>
        <dbReference type="ARBA" id="ARBA00022989"/>
    </source>
</evidence>
<dbReference type="Gene3D" id="1.10.510.10">
    <property type="entry name" value="Transferase(Phosphotransferase) domain 1"/>
    <property type="match status" value="1"/>
</dbReference>
<evidence type="ECO:0000256" key="16">
    <source>
        <dbReference type="ARBA" id="ARBA00023136"/>
    </source>
</evidence>
<dbReference type="GO" id="GO:0005524">
    <property type="term" value="F:ATP binding"/>
    <property type="evidence" value="ECO:0007669"/>
    <property type="project" value="UniProtKB-UniRule"/>
</dbReference>
<feature type="signal peptide" evidence="25">
    <location>
        <begin position="1"/>
        <end position="32"/>
    </location>
</feature>
<evidence type="ECO:0000313" key="28">
    <source>
        <dbReference type="RefSeq" id="XP_020086152.1"/>
    </source>
</evidence>
<evidence type="ECO:0000259" key="26">
    <source>
        <dbReference type="PROSITE" id="PS50011"/>
    </source>
</evidence>
<dbReference type="InterPro" id="IPR017441">
    <property type="entry name" value="Protein_kinase_ATP_BS"/>
</dbReference>
<keyword evidence="27" id="KW-1185">Reference proteome</keyword>
<feature type="compositionally biased region" description="Basic and acidic residues" evidence="23">
    <location>
        <begin position="322"/>
        <end position="340"/>
    </location>
</feature>
<evidence type="ECO:0000256" key="8">
    <source>
        <dbReference type="ARBA" id="ARBA00022692"/>
    </source>
</evidence>
<dbReference type="GO" id="GO:0009626">
    <property type="term" value="P:plant-type hypersensitive response"/>
    <property type="evidence" value="ECO:0007669"/>
    <property type="project" value="UniProtKB-ARBA"/>
</dbReference>
<keyword evidence="16 24" id="KW-0472">Membrane</keyword>
<feature type="region of interest" description="Disordered" evidence="23">
    <location>
        <begin position="322"/>
        <end position="342"/>
    </location>
</feature>
<dbReference type="FunFam" id="1.10.510.10:FF:000240">
    <property type="entry name" value="Lectin-domain containing receptor kinase A4.3"/>
    <property type="match status" value="1"/>
</dbReference>
<accession>A0A6P5ERK6</accession>
<feature type="transmembrane region" description="Helical" evidence="24">
    <location>
        <begin position="288"/>
        <end position="312"/>
    </location>
</feature>
<dbReference type="PROSITE" id="PS00107">
    <property type="entry name" value="PROTEIN_KINASE_ATP"/>
    <property type="match status" value="1"/>
</dbReference>
<dbReference type="GO" id="GO:0030246">
    <property type="term" value="F:carbohydrate binding"/>
    <property type="evidence" value="ECO:0007669"/>
    <property type="project" value="UniProtKB-KW"/>
</dbReference>
<gene>
    <name evidence="28" type="primary">LOC109708743</name>
</gene>
<evidence type="ECO:0000256" key="4">
    <source>
        <dbReference type="ARBA" id="ARBA00012513"/>
    </source>
</evidence>
<keyword evidence="10" id="KW-0430">Lectin</keyword>
<dbReference type="InterPro" id="IPR000719">
    <property type="entry name" value="Prot_kinase_dom"/>
</dbReference>
<dbReference type="InterPro" id="IPR001220">
    <property type="entry name" value="Legume_lectin_dom"/>
</dbReference>
<evidence type="ECO:0000256" key="1">
    <source>
        <dbReference type="ARBA" id="ARBA00004251"/>
    </source>
</evidence>
<keyword evidence="7" id="KW-0808">Transferase</keyword>
<evidence type="ECO:0000256" key="19">
    <source>
        <dbReference type="ARBA" id="ARBA00058054"/>
    </source>
</evidence>
<dbReference type="CDD" id="cd14066">
    <property type="entry name" value="STKc_IRAK"/>
    <property type="match status" value="1"/>
</dbReference>
<keyword evidence="5" id="KW-1003">Cell membrane</keyword>
<reference evidence="28" key="2">
    <citation type="submission" date="2025-08" db="UniProtKB">
        <authorList>
            <consortium name="RefSeq"/>
        </authorList>
    </citation>
    <scope>IDENTIFICATION</scope>
    <source>
        <tissue evidence="28">Leaf</tissue>
    </source>
</reference>
<comment type="subunit">
    <text evidence="21">Interacts with ABCG40.</text>
</comment>
<keyword evidence="6" id="KW-0723">Serine/threonine-protein kinase</keyword>
<evidence type="ECO:0000256" key="17">
    <source>
        <dbReference type="ARBA" id="ARBA00023170"/>
    </source>
</evidence>
<evidence type="ECO:0000256" key="23">
    <source>
        <dbReference type="SAM" id="MobiDB-lite"/>
    </source>
</evidence>
<comment type="similarity">
    <text evidence="2">In the N-terminal section; belongs to the leguminous lectin family.</text>
</comment>
<keyword evidence="13" id="KW-0611">Plant defense</keyword>
<keyword evidence="11 22" id="KW-0547">Nucleotide-binding</keyword>
<dbReference type="InterPro" id="IPR011009">
    <property type="entry name" value="Kinase-like_dom_sf"/>
</dbReference>
<comment type="function">
    <text evidence="20">Promotes hydrogen peroxide H(2)O(2) production and cell death.</text>
</comment>
<evidence type="ECO:0000256" key="12">
    <source>
        <dbReference type="ARBA" id="ARBA00022777"/>
    </source>
</evidence>
<dbReference type="GO" id="GO:0005886">
    <property type="term" value="C:plasma membrane"/>
    <property type="evidence" value="ECO:0007669"/>
    <property type="project" value="UniProtKB-SubCell"/>
</dbReference>
<dbReference type="GO" id="GO:0002229">
    <property type="term" value="P:defense response to oomycetes"/>
    <property type="evidence" value="ECO:0007669"/>
    <property type="project" value="UniProtKB-ARBA"/>
</dbReference>
<keyword evidence="15 24" id="KW-1133">Transmembrane helix</keyword>
<dbReference type="Proteomes" id="UP000515123">
    <property type="component" value="Linkage group 4"/>
</dbReference>
<proteinExistence type="inferred from homology"/>
<evidence type="ECO:0000256" key="3">
    <source>
        <dbReference type="ARBA" id="ARBA00010217"/>
    </source>
</evidence>
<dbReference type="EC" id="2.7.11.1" evidence="4"/>
<dbReference type="SUPFAM" id="SSF56112">
    <property type="entry name" value="Protein kinase-like (PK-like)"/>
    <property type="match status" value="1"/>
</dbReference>
<dbReference type="GeneID" id="109708743"/>
<evidence type="ECO:0000256" key="18">
    <source>
        <dbReference type="ARBA" id="ARBA00023180"/>
    </source>
</evidence>
<evidence type="ECO:0000313" key="27">
    <source>
        <dbReference type="Proteomes" id="UP000515123"/>
    </source>
</evidence>
<dbReference type="FunFam" id="3.30.200.20:FF:000168">
    <property type="entry name" value="L-type lectin-domain containing receptor kinase IX.1"/>
    <property type="match status" value="1"/>
</dbReference>
<evidence type="ECO:0000256" key="20">
    <source>
        <dbReference type="ARBA" id="ARBA00058818"/>
    </source>
</evidence>